<dbReference type="SUPFAM" id="SSF55729">
    <property type="entry name" value="Acyl-CoA N-acyltransferases (Nat)"/>
    <property type="match status" value="1"/>
</dbReference>
<dbReference type="CDD" id="cd04301">
    <property type="entry name" value="NAT_SF"/>
    <property type="match status" value="1"/>
</dbReference>
<feature type="domain" description="N-acetyltransferase" evidence="2">
    <location>
        <begin position="3"/>
        <end position="165"/>
    </location>
</feature>
<sequence length="165" mass="17717">MDFGIRRAVQGEFEALGELTVQAYLQDGLLGFRTDDPYLDTLRAVAERAAEAEVLVAVDGSGGLLGGVTFAPYGTPYAQVCLPGEAEFRALAVAREARGRGVGEALVRACLDRARATGCTAVVLSTQETMRTAHRIYGRLGFARTPERDWVPVPGVSLLTYRLAL</sequence>
<keyword evidence="4" id="KW-1185">Reference proteome</keyword>
<evidence type="ECO:0000313" key="3">
    <source>
        <dbReference type="EMBL" id="RFU84781.1"/>
    </source>
</evidence>
<dbReference type="EMBL" id="QUAK01000112">
    <property type="protein sequence ID" value="RFU84781.1"/>
    <property type="molecule type" value="Genomic_DNA"/>
</dbReference>
<evidence type="ECO:0000313" key="4">
    <source>
        <dbReference type="Proteomes" id="UP000263094"/>
    </source>
</evidence>
<dbReference type="PROSITE" id="PS51186">
    <property type="entry name" value="GNAT"/>
    <property type="match status" value="1"/>
</dbReference>
<dbReference type="Gene3D" id="3.40.630.30">
    <property type="match status" value="1"/>
</dbReference>
<evidence type="ECO:0000256" key="1">
    <source>
        <dbReference type="ARBA" id="ARBA00022679"/>
    </source>
</evidence>
<evidence type="ECO:0000259" key="2">
    <source>
        <dbReference type="PROSITE" id="PS51186"/>
    </source>
</evidence>
<organism evidence="3 4">
    <name type="scientific">Streptomyces triticagri</name>
    <dbReference type="NCBI Taxonomy" id="2293568"/>
    <lineage>
        <taxon>Bacteria</taxon>
        <taxon>Bacillati</taxon>
        <taxon>Actinomycetota</taxon>
        <taxon>Actinomycetes</taxon>
        <taxon>Kitasatosporales</taxon>
        <taxon>Streptomycetaceae</taxon>
        <taxon>Streptomyces</taxon>
    </lineage>
</organism>
<accession>A0A372M1L2</accession>
<dbReference type="Pfam" id="PF00583">
    <property type="entry name" value="Acetyltransf_1"/>
    <property type="match status" value="1"/>
</dbReference>
<protein>
    <submittedName>
        <fullName evidence="3">GNAT family N-acetyltransferase</fullName>
    </submittedName>
</protein>
<gene>
    <name evidence="3" type="ORF">DY218_20525</name>
</gene>
<dbReference type="InterPro" id="IPR016181">
    <property type="entry name" value="Acyl_CoA_acyltransferase"/>
</dbReference>
<proteinExistence type="predicted"/>
<reference evidence="3 4" key="1">
    <citation type="submission" date="2018-08" db="EMBL/GenBank/DDBJ databases">
        <title>Isolation, diversity and antifungal activity of Actinobacteria from wheat.</title>
        <authorList>
            <person name="Han C."/>
        </authorList>
    </citation>
    <scope>NUCLEOTIDE SEQUENCE [LARGE SCALE GENOMIC DNA]</scope>
    <source>
        <strain evidence="3 4">NEAU-YY421</strain>
    </source>
</reference>
<keyword evidence="1 3" id="KW-0808">Transferase</keyword>
<dbReference type="GO" id="GO:0008080">
    <property type="term" value="F:N-acetyltransferase activity"/>
    <property type="evidence" value="ECO:0007669"/>
    <property type="project" value="InterPro"/>
</dbReference>
<name>A0A372M1L2_9ACTN</name>
<dbReference type="Proteomes" id="UP000263094">
    <property type="component" value="Unassembled WGS sequence"/>
</dbReference>
<dbReference type="RefSeq" id="WP_128557550.1">
    <property type="nucleotide sequence ID" value="NZ_QUAK01000112.1"/>
</dbReference>
<comment type="caution">
    <text evidence="3">The sequence shown here is derived from an EMBL/GenBank/DDBJ whole genome shotgun (WGS) entry which is preliminary data.</text>
</comment>
<dbReference type="InterPro" id="IPR050769">
    <property type="entry name" value="NAT_camello-type"/>
</dbReference>
<dbReference type="InterPro" id="IPR000182">
    <property type="entry name" value="GNAT_dom"/>
</dbReference>
<dbReference type="AlphaFoldDB" id="A0A372M1L2"/>
<dbReference type="PANTHER" id="PTHR13947">
    <property type="entry name" value="GNAT FAMILY N-ACETYLTRANSFERASE"/>
    <property type="match status" value="1"/>
</dbReference>
<dbReference type="OrthoDB" id="273614at2"/>
<dbReference type="PANTHER" id="PTHR13947:SF37">
    <property type="entry name" value="LD18367P"/>
    <property type="match status" value="1"/>
</dbReference>